<dbReference type="VEuPathDB" id="FungiDB:VP01_9610g1"/>
<feature type="chain" id="PRO_5005567736" evidence="1">
    <location>
        <begin position="22"/>
        <end position="163"/>
    </location>
</feature>
<comment type="caution">
    <text evidence="2">The sequence shown here is derived from an EMBL/GenBank/DDBJ whole genome shotgun (WGS) entry which is preliminary data.</text>
</comment>
<gene>
    <name evidence="2" type="ORF">VP01_9610g1</name>
</gene>
<proteinExistence type="predicted"/>
<protein>
    <submittedName>
        <fullName evidence="2">Uncharacterized protein</fullName>
    </submittedName>
</protein>
<evidence type="ECO:0000313" key="2">
    <source>
        <dbReference type="EMBL" id="KNZ44003.1"/>
    </source>
</evidence>
<dbReference type="EMBL" id="LAVV01015282">
    <property type="protein sequence ID" value="KNZ44003.1"/>
    <property type="molecule type" value="Genomic_DNA"/>
</dbReference>
<keyword evidence="1" id="KW-0732">Signal</keyword>
<sequence>RKTPLLFTLTTFLELAMPTAYNYINVNKEMSQDMTLLIPAYNHFVHFLLLDKYKKDKKKEGKVILLLATSSHSVTTTSWNKSLYTATRILHNKDLALPLQKRKSLLPNFGPRRRPNKILLQKEANAILPIDFYKPSWYHNLTPVQQQTIQNRNALAFLTNAKQ</sequence>
<reference evidence="2 3" key="1">
    <citation type="submission" date="2015-08" db="EMBL/GenBank/DDBJ databases">
        <title>Next Generation Sequencing and Analysis of the Genome of Puccinia sorghi L Schw, the Causal Agent of Maize Common Rust.</title>
        <authorList>
            <person name="Rochi L."/>
            <person name="Burguener G."/>
            <person name="Darino M."/>
            <person name="Turjanski A."/>
            <person name="Kreff E."/>
            <person name="Dieguez M.J."/>
            <person name="Sacco F."/>
        </authorList>
    </citation>
    <scope>NUCLEOTIDE SEQUENCE [LARGE SCALE GENOMIC DNA]</scope>
    <source>
        <strain evidence="2 3">RO10H11247</strain>
    </source>
</reference>
<evidence type="ECO:0000313" key="3">
    <source>
        <dbReference type="Proteomes" id="UP000037035"/>
    </source>
</evidence>
<dbReference type="OrthoDB" id="3056461at2759"/>
<keyword evidence="3" id="KW-1185">Reference proteome</keyword>
<evidence type="ECO:0000256" key="1">
    <source>
        <dbReference type="SAM" id="SignalP"/>
    </source>
</evidence>
<feature type="signal peptide" evidence="1">
    <location>
        <begin position="1"/>
        <end position="21"/>
    </location>
</feature>
<feature type="non-terminal residue" evidence="2">
    <location>
        <position position="1"/>
    </location>
</feature>
<accession>A0A0L6U663</accession>
<dbReference type="AlphaFoldDB" id="A0A0L6U663"/>
<dbReference type="Proteomes" id="UP000037035">
    <property type="component" value="Unassembled WGS sequence"/>
</dbReference>
<organism evidence="2 3">
    <name type="scientific">Puccinia sorghi</name>
    <dbReference type="NCBI Taxonomy" id="27349"/>
    <lineage>
        <taxon>Eukaryota</taxon>
        <taxon>Fungi</taxon>
        <taxon>Dikarya</taxon>
        <taxon>Basidiomycota</taxon>
        <taxon>Pucciniomycotina</taxon>
        <taxon>Pucciniomycetes</taxon>
        <taxon>Pucciniales</taxon>
        <taxon>Pucciniaceae</taxon>
        <taxon>Puccinia</taxon>
    </lineage>
</organism>
<name>A0A0L6U663_9BASI</name>